<dbReference type="AlphaFoldDB" id="A0A271J5G2"/>
<sequence>MDPLFTDDERERIRLAVAEAETRTAGEIVPYVVRQSGDYDVATWRAASAGALLAGTLALAVAWLNDGWGWGWLYSAWALALVMAGGGVLGAFLTLLDPVRRALAGAERLDTAVHRRSAVAFLEEEVFDTRDRTGILLFVSLFEHRIEVVGDAGINAKVEQHEWEEVVDLIRTGIRGQSLADGLVAAIEKCGDLLHRRGVAVRPDDTDELPDDVRVRDE</sequence>
<evidence type="ECO:0000313" key="2">
    <source>
        <dbReference type="EMBL" id="PAP78771.1"/>
    </source>
</evidence>
<accession>A0A271J5G2</accession>
<gene>
    <name evidence="2" type="ORF">BSZ37_13035</name>
</gene>
<reference evidence="2 3" key="1">
    <citation type="submission" date="2016-11" db="EMBL/GenBank/DDBJ databases">
        <title>Study of marine rhodopsin-containing bacteria.</title>
        <authorList>
            <person name="Yoshizawa S."/>
            <person name="Kumagai Y."/>
            <person name="Kogure K."/>
        </authorList>
    </citation>
    <scope>NUCLEOTIDE SEQUENCE [LARGE SCALE GENOMIC DNA]</scope>
    <source>
        <strain evidence="2 3">SAORIC-28</strain>
    </source>
</reference>
<organism evidence="2 3">
    <name type="scientific">Rubrivirga marina</name>
    <dbReference type="NCBI Taxonomy" id="1196024"/>
    <lineage>
        <taxon>Bacteria</taxon>
        <taxon>Pseudomonadati</taxon>
        <taxon>Rhodothermota</taxon>
        <taxon>Rhodothermia</taxon>
        <taxon>Rhodothermales</taxon>
        <taxon>Rubricoccaceae</taxon>
        <taxon>Rubrivirga</taxon>
    </lineage>
</organism>
<keyword evidence="3" id="KW-1185">Reference proteome</keyword>
<dbReference type="Proteomes" id="UP000216339">
    <property type="component" value="Unassembled WGS sequence"/>
</dbReference>
<dbReference type="PANTHER" id="PTHR30373:SF8">
    <property type="entry name" value="BLL7265 PROTEIN"/>
    <property type="match status" value="1"/>
</dbReference>
<proteinExistence type="predicted"/>
<evidence type="ECO:0008006" key="4">
    <source>
        <dbReference type="Google" id="ProtNLM"/>
    </source>
</evidence>
<protein>
    <recommendedName>
        <fullName evidence="4">TPM domain-containing protein</fullName>
    </recommendedName>
</protein>
<dbReference type="PANTHER" id="PTHR30373">
    <property type="entry name" value="UPF0603 PROTEIN YGCG"/>
    <property type="match status" value="1"/>
</dbReference>
<evidence type="ECO:0000256" key="1">
    <source>
        <dbReference type="SAM" id="Phobius"/>
    </source>
</evidence>
<feature type="transmembrane region" description="Helical" evidence="1">
    <location>
        <begin position="44"/>
        <end position="64"/>
    </location>
</feature>
<keyword evidence="1" id="KW-0472">Membrane</keyword>
<dbReference type="OrthoDB" id="9786161at2"/>
<name>A0A271J5G2_9BACT</name>
<comment type="caution">
    <text evidence="2">The sequence shown here is derived from an EMBL/GenBank/DDBJ whole genome shotgun (WGS) entry which is preliminary data.</text>
</comment>
<dbReference type="Gene3D" id="3.10.310.50">
    <property type="match status" value="1"/>
</dbReference>
<dbReference type="EMBL" id="MQWD01000001">
    <property type="protein sequence ID" value="PAP78771.1"/>
    <property type="molecule type" value="Genomic_DNA"/>
</dbReference>
<evidence type="ECO:0000313" key="3">
    <source>
        <dbReference type="Proteomes" id="UP000216339"/>
    </source>
</evidence>
<dbReference type="RefSeq" id="WP_095510959.1">
    <property type="nucleotide sequence ID" value="NZ_MQWD01000001.1"/>
</dbReference>
<keyword evidence="1" id="KW-1133">Transmembrane helix</keyword>
<feature type="transmembrane region" description="Helical" evidence="1">
    <location>
        <begin position="76"/>
        <end position="96"/>
    </location>
</feature>
<keyword evidence="1" id="KW-0812">Transmembrane</keyword>